<reference evidence="1 2" key="1">
    <citation type="submission" date="2018-10" db="EMBL/GenBank/DDBJ databases">
        <authorList>
            <person name="Jung H.S."/>
            <person name="Jeon C.O."/>
        </authorList>
    </citation>
    <scope>NUCLEOTIDE SEQUENCE [LARGE SCALE GENOMIC DNA]</scope>
    <source>
        <strain evidence="1 2">MA-7-27</strain>
    </source>
</reference>
<gene>
    <name evidence="1" type="ORF">D9R08_16245</name>
</gene>
<evidence type="ECO:0000313" key="2">
    <source>
        <dbReference type="Proteomes" id="UP000281343"/>
    </source>
</evidence>
<protein>
    <submittedName>
        <fullName evidence="1">Uncharacterized protein</fullName>
    </submittedName>
</protein>
<proteinExistence type="predicted"/>
<organism evidence="1 2">
    <name type="scientific">Rhodophyticola porphyridii</name>
    <dbReference type="NCBI Taxonomy" id="1852017"/>
    <lineage>
        <taxon>Bacteria</taxon>
        <taxon>Pseudomonadati</taxon>
        <taxon>Pseudomonadota</taxon>
        <taxon>Alphaproteobacteria</taxon>
        <taxon>Rhodobacterales</taxon>
        <taxon>Roseobacteraceae</taxon>
        <taxon>Rhodophyticola</taxon>
    </lineage>
</organism>
<evidence type="ECO:0000313" key="1">
    <source>
        <dbReference type="EMBL" id="RMA41037.1"/>
    </source>
</evidence>
<dbReference type="EMBL" id="RCNT01000009">
    <property type="protein sequence ID" value="RMA41037.1"/>
    <property type="molecule type" value="Genomic_DNA"/>
</dbReference>
<dbReference type="Proteomes" id="UP000281343">
    <property type="component" value="Unassembled WGS sequence"/>
</dbReference>
<comment type="caution">
    <text evidence="1">The sequence shown here is derived from an EMBL/GenBank/DDBJ whole genome shotgun (WGS) entry which is preliminary data.</text>
</comment>
<keyword evidence="2" id="KW-1185">Reference proteome</keyword>
<dbReference type="AlphaFoldDB" id="A0A3L9Y1S7"/>
<name>A0A3L9Y1S7_9RHOB</name>
<sequence>MRAARMGAGDIGVQAFDAMGEAMADHKVQRAIGGGGLRAQPFGLKPGKDIIGTVGAVVLQQQFQNAPAGRRQARFSSAQCFSTACMASRMQLAWSRVPKPGWDIGEKP</sequence>
<accession>A0A3L9Y1S7</accession>